<name>A0A2T0PP54_9ACTN</name>
<comment type="caution">
    <text evidence="1">The sequence shown here is derived from an EMBL/GenBank/DDBJ whole genome shotgun (WGS) entry which is preliminary data.</text>
</comment>
<proteinExistence type="predicted"/>
<dbReference type="OrthoDB" id="4316190at2"/>
<evidence type="ECO:0000313" key="1">
    <source>
        <dbReference type="EMBL" id="PRX90682.1"/>
    </source>
</evidence>
<keyword evidence="2" id="KW-1185">Reference proteome</keyword>
<reference evidence="1 2" key="1">
    <citation type="submission" date="2018-03" db="EMBL/GenBank/DDBJ databases">
        <title>Genomic Encyclopedia of Archaeal and Bacterial Type Strains, Phase II (KMG-II): from individual species to whole genera.</title>
        <authorList>
            <person name="Goeker M."/>
        </authorList>
    </citation>
    <scope>NUCLEOTIDE SEQUENCE [LARGE SCALE GENOMIC DNA]</scope>
    <source>
        <strain evidence="1 2">DSM 45601</strain>
    </source>
</reference>
<dbReference type="EMBL" id="PVZC01000018">
    <property type="protein sequence ID" value="PRX90682.1"/>
    <property type="molecule type" value="Genomic_DNA"/>
</dbReference>
<gene>
    <name evidence="1" type="ORF">CLV72_11820</name>
</gene>
<dbReference type="AlphaFoldDB" id="A0A2T0PP54"/>
<sequence length="101" mass="11073">MTTDLAAARAARDAGIALAEDADTDGWDSAVIDQAIRERVERGEPFSANDIRDRLPDVRSALMGARFMAARKRGLIVRIGYVPSTDRRTHAHPITLWQGAT</sequence>
<organism evidence="1 2">
    <name type="scientific">Allonocardiopsis opalescens</name>
    <dbReference type="NCBI Taxonomy" id="1144618"/>
    <lineage>
        <taxon>Bacteria</taxon>
        <taxon>Bacillati</taxon>
        <taxon>Actinomycetota</taxon>
        <taxon>Actinomycetes</taxon>
        <taxon>Streptosporangiales</taxon>
        <taxon>Allonocardiopsis</taxon>
    </lineage>
</organism>
<dbReference type="Proteomes" id="UP000237846">
    <property type="component" value="Unassembled WGS sequence"/>
</dbReference>
<accession>A0A2T0PP54</accession>
<protein>
    <submittedName>
        <fullName evidence="1">Uncharacterized protein</fullName>
    </submittedName>
</protein>
<evidence type="ECO:0000313" key="2">
    <source>
        <dbReference type="Proteomes" id="UP000237846"/>
    </source>
</evidence>
<dbReference type="RefSeq" id="WP_106253839.1">
    <property type="nucleotide sequence ID" value="NZ_PVZC01000018.1"/>
</dbReference>